<proteinExistence type="predicted"/>
<comment type="caution">
    <text evidence="2">The sequence shown here is derived from an EMBL/GenBank/DDBJ whole genome shotgun (WGS) entry which is preliminary data.</text>
</comment>
<sequence>MVGGGSGRSVWRGSGREEREALRGAALPHYAGLVHCDSQEEGAPKPQPRIADDGERSAARTRERADHHIGKKVTPAGPPNLGCV</sequence>
<feature type="region of interest" description="Disordered" evidence="1">
    <location>
        <begin position="34"/>
        <end position="84"/>
    </location>
</feature>
<organism evidence="2 3">
    <name type="scientific">Terrabacter terrae</name>
    <dbReference type="NCBI Taxonomy" id="318434"/>
    <lineage>
        <taxon>Bacteria</taxon>
        <taxon>Bacillati</taxon>
        <taxon>Actinomycetota</taxon>
        <taxon>Actinomycetes</taxon>
        <taxon>Micrococcales</taxon>
        <taxon>Intrasporangiaceae</taxon>
        <taxon>Terrabacter</taxon>
    </lineage>
</organism>
<dbReference type="Proteomes" id="UP001501285">
    <property type="component" value="Unassembled WGS sequence"/>
</dbReference>
<evidence type="ECO:0000313" key="3">
    <source>
        <dbReference type="Proteomes" id="UP001501285"/>
    </source>
</evidence>
<feature type="compositionally biased region" description="Basic and acidic residues" evidence="1">
    <location>
        <begin position="50"/>
        <end position="68"/>
    </location>
</feature>
<keyword evidence="3" id="KW-1185">Reference proteome</keyword>
<gene>
    <name evidence="2" type="ORF">GCM10009740_16780</name>
</gene>
<accession>A0ABN2U4L0</accession>
<protein>
    <submittedName>
        <fullName evidence="2">Uncharacterized protein</fullName>
    </submittedName>
</protein>
<reference evidence="2 3" key="1">
    <citation type="journal article" date="2019" name="Int. J. Syst. Evol. Microbiol.">
        <title>The Global Catalogue of Microorganisms (GCM) 10K type strain sequencing project: providing services to taxonomists for standard genome sequencing and annotation.</title>
        <authorList>
            <consortium name="The Broad Institute Genomics Platform"/>
            <consortium name="The Broad Institute Genome Sequencing Center for Infectious Disease"/>
            <person name="Wu L."/>
            <person name="Ma J."/>
        </authorList>
    </citation>
    <scope>NUCLEOTIDE SEQUENCE [LARGE SCALE GENOMIC DNA]</scope>
    <source>
        <strain evidence="2 3">JCM 14283</strain>
    </source>
</reference>
<evidence type="ECO:0000313" key="2">
    <source>
        <dbReference type="EMBL" id="GAA2027764.1"/>
    </source>
</evidence>
<evidence type="ECO:0000256" key="1">
    <source>
        <dbReference type="SAM" id="MobiDB-lite"/>
    </source>
</evidence>
<name>A0ABN2U4L0_9MICO</name>
<dbReference type="EMBL" id="BAAANB010000008">
    <property type="protein sequence ID" value="GAA2027764.1"/>
    <property type="molecule type" value="Genomic_DNA"/>
</dbReference>